<feature type="transmembrane region" description="Helical" evidence="12">
    <location>
        <begin position="98"/>
        <end position="115"/>
    </location>
</feature>
<evidence type="ECO:0000256" key="12">
    <source>
        <dbReference type="SAM" id="Phobius"/>
    </source>
</evidence>
<accession>A0A8J4SK74</accession>
<feature type="signal peptide" evidence="13">
    <location>
        <begin position="1"/>
        <end position="18"/>
    </location>
</feature>
<comment type="caution">
    <text evidence="15">The sequence shown here is derived from an EMBL/GenBank/DDBJ whole genome shotgun (WGS) entry which is preliminary data.</text>
</comment>
<dbReference type="PANTHER" id="PTHR14519:SF5">
    <property type="entry name" value="VITAMIN K EPOXIDE REDUCTASE COMPLEX SUBUNIT 1-LIKE PROTEIN 1"/>
    <property type="match status" value="1"/>
</dbReference>
<comment type="similarity">
    <text evidence="2">Belongs to the VKOR family.</text>
</comment>
<organism evidence="15 16">
    <name type="scientific">Paragonimus heterotremus</name>
    <dbReference type="NCBI Taxonomy" id="100268"/>
    <lineage>
        <taxon>Eukaryota</taxon>
        <taxon>Metazoa</taxon>
        <taxon>Spiralia</taxon>
        <taxon>Lophotrochozoa</taxon>
        <taxon>Platyhelminthes</taxon>
        <taxon>Trematoda</taxon>
        <taxon>Digenea</taxon>
        <taxon>Plagiorchiida</taxon>
        <taxon>Troglotremata</taxon>
        <taxon>Troglotrematidae</taxon>
        <taxon>Paragonimus</taxon>
    </lineage>
</organism>
<gene>
    <name evidence="15" type="ORF">PHET_10003</name>
</gene>
<dbReference type="OrthoDB" id="6282421at2759"/>
<feature type="transmembrane region" description="Helical" evidence="12">
    <location>
        <begin position="74"/>
        <end position="91"/>
    </location>
</feature>
<reference evidence="15" key="1">
    <citation type="submission" date="2019-05" db="EMBL/GenBank/DDBJ databases">
        <title>Annotation for the trematode Paragonimus heterotremus.</title>
        <authorList>
            <person name="Choi Y.-J."/>
        </authorList>
    </citation>
    <scope>NUCLEOTIDE SEQUENCE</scope>
    <source>
        <strain evidence="15">LC</strain>
    </source>
</reference>
<evidence type="ECO:0000256" key="4">
    <source>
        <dbReference type="ARBA" id="ARBA00022692"/>
    </source>
</evidence>
<evidence type="ECO:0000256" key="2">
    <source>
        <dbReference type="ARBA" id="ARBA00006214"/>
    </source>
</evidence>
<evidence type="ECO:0000256" key="11">
    <source>
        <dbReference type="ARBA" id="ARBA00023284"/>
    </source>
</evidence>
<keyword evidence="5" id="KW-0874">Quinone</keyword>
<evidence type="ECO:0000256" key="3">
    <source>
        <dbReference type="ARBA" id="ARBA00012278"/>
    </source>
</evidence>
<keyword evidence="4 12" id="KW-0812">Transmembrane</keyword>
<proteinExistence type="inferred from homology"/>
<keyword evidence="10" id="KW-1015">Disulfide bond</keyword>
<dbReference type="GO" id="GO:0005789">
    <property type="term" value="C:endoplasmic reticulum membrane"/>
    <property type="evidence" value="ECO:0007669"/>
    <property type="project" value="UniProtKB-SubCell"/>
</dbReference>
<evidence type="ECO:0000259" key="14">
    <source>
        <dbReference type="SMART" id="SM00756"/>
    </source>
</evidence>
<evidence type="ECO:0000313" key="16">
    <source>
        <dbReference type="Proteomes" id="UP000748531"/>
    </source>
</evidence>
<evidence type="ECO:0000256" key="5">
    <source>
        <dbReference type="ARBA" id="ARBA00022719"/>
    </source>
</evidence>
<comment type="subcellular location">
    <subcellularLocation>
        <location evidence="1">Endoplasmic reticulum membrane</location>
        <topology evidence="1">Multi-pass membrane protein</topology>
    </subcellularLocation>
</comment>
<dbReference type="PROSITE" id="PS51257">
    <property type="entry name" value="PROKAR_LIPOPROTEIN"/>
    <property type="match status" value="1"/>
</dbReference>
<evidence type="ECO:0000256" key="7">
    <source>
        <dbReference type="ARBA" id="ARBA00022989"/>
    </source>
</evidence>
<feature type="chain" id="PRO_5035200373" description="vitamin-K-epoxide reductase (warfarin-sensitive)" evidence="13">
    <location>
        <begin position="19"/>
        <end position="204"/>
    </location>
</feature>
<feature type="domain" description="Vitamin K epoxide reductase" evidence="14">
    <location>
        <begin position="1"/>
        <end position="125"/>
    </location>
</feature>
<dbReference type="Proteomes" id="UP000748531">
    <property type="component" value="Unassembled WGS sequence"/>
</dbReference>
<dbReference type="GO" id="GO:0047057">
    <property type="term" value="F:vitamin-K-epoxide reductase (warfarin-sensitive) activity"/>
    <property type="evidence" value="ECO:0007669"/>
    <property type="project" value="UniProtKB-EC"/>
</dbReference>
<dbReference type="Gene3D" id="1.20.1440.130">
    <property type="entry name" value="VKOR domain"/>
    <property type="match status" value="1"/>
</dbReference>
<dbReference type="PANTHER" id="PTHR14519">
    <property type="entry name" value="VITAMIN K EPOXIDE REDUCTASE COMPLEX, SUBUNIT 1"/>
    <property type="match status" value="1"/>
</dbReference>
<sequence length="204" mass="23890">MKLINPVILLSSLGCLLCIYTLHVEYSVETDKNYRALCDVSEHVSCSRVLTSPFSKGFGLVQPEFRLLHQRNPIYGLGFYIIIMLLARTMLWHLTAAFLYAEMFTVFVVMLPLFSSRTWSKFFKIGWVQKVAEFSNYYFNFFLVLLGMVLIEALRQVMNQRSAYETLKSHPSDLRPETESLFLMRMFRAQRNLYIAGFALFMWL</sequence>
<dbReference type="SMART" id="SM00756">
    <property type="entry name" value="VKc"/>
    <property type="match status" value="1"/>
</dbReference>
<protein>
    <recommendedName>
        <fullName evidence="3">vitamin-K-epoxide reductase (warfarin-sensitive)</fullName>
        <ecNumber evidence="3">1.17.4.4</ecNumber>
    </recommendedName>
</protein>
<evidence type="ECO:0000256" key="9">
    <source>
        <dbReference type="ARBA" id="ARBA00023136"/>
    </source>
</evidence>
<dbReference type="GO" id="GO:0048038">
    <property type="term" value="F:quinone binding"/>
    <property type="evidence" value="ECO:0007669"/>
    <property type="project" value="UniProtKB-KW"/>
</dbReference>
<evidence type="ECO:0000313" key="15">
    <source>
        <dbReference type="EMBL" id="KAF5396945.1"/>
    </source>
</evidence>
<keyword evidence="13" id="KW-0732">Signal</keyword>
<evidence type="ECO:0000256" key="8">
    <source>
        <dbReference type="ARBA" id="ARBA00023002"/>
    </source>
</evidence>
<keyword evidence="16" id="KW-1185">Reference proteome</keyword>
<dbReference type="InterPro" id="IPR038354">
    <property type="entry name" value="VKOR_sf"/>
</dbReference>
<dbReference type="InterPro" id="IPR040463">
    <property type="entry name" value="BAP29/BAP31_N"/>
</dbReference>
<dbReference type="InterPro" id="IPR012932">
    <property type="entry name" value="VKOR"/>
</dbReference>
<evidence type="ECO:0000256" key="1">
    <source>
        <dbReference type="ARBA" id="ARBA00004477"/>
    </source>
</evidence>
<evidence type="ECO:0000256" key="10">
    <source>
        <dbReference type="ARBA" id="ARBA00023157"/>
    </source>
</evidence>
<dbReference type="EC" id="1.17.4.4" evidence="3"/>
<keyword evidence="6" id="KW-0256">Endoplasmic reticulum</keyword>
<dbReference type="Pfam" id="PF05529">
    <property type="entry name" value="Bap31"/>
    <property type="match status" value="1"/>
</dbReference>
<dbReference type="GO" id="GO:0042373">
    <property type="term" value="P:vitamin K metabolic process"/>
    <property type="evidence" value="ECO:0007669"/>
    <property type="project" value="InterPro"/>
</dbReference>
<dbReference type="EMBL" id="LUCH01007050">
    <property type="protein sequence ID" value="KAF5396945.1"/>
    <property type="molecule type" value="Genomic_DNA"/>
</dbReference>
<dbReference type="AlphaFoldDB" id="A0A8J4SK74"/>
<keyword evidence="9 12" id="KW-0472">Membrane</keyword>
<name>A0A8J4SK74_9TREM</name>
<evidence type="ECO:0000256" key="6">
    <source>
        <dbReference type="ARBA" id="ARBA00022824"/>
    </source>
</evidence>
<keyword evidence="7 12" id="KW-1133">Transmembrane helix</keyword>
<evidence type="ECO:0000256" key="13">
    <source>
        <dbReference type="SAM" id="SignalP"/>
    </source>
</evidence>
<keyword evidence="8" id="KW-0560">Oxidoreductase</keyword>
<keyword evidence="11" id="KW-0676">Redox-active center</keyword>
<feature type="transmembrane region" description="Helical" evidence="12">
    <location>
        <begin position="135"/>
        <end position="154"/>
    </location>
</feature>
<dbReference type="InterPro" id="IPR042406">
    <property type="entry name" value="VKORC1/VKORC1L1"/>
</dbReference>